<dbReference type="Gene3D" id="3.40.630.30">
    <property type="match status" value="1"/>
</dbReference>
<evidence type="ECO:0000313" key="4">
    <source>
        <dbReference type="EMBL" id="UXY13714.1"/>
    </source>
</evidence>
<dbReference type="InterPro" id="IPR016181">
    <property type="entry name" value="Acyl_CoA_acyltransferase"/>
</dbReference>
<organism evidence="4 5">
    <name type="scientific">Chitiniphilus purpureus</name>
    <dbReference type="NCBI Taxonomy" id="2981137"/>
    <lineage>
        <taxon>Bacteria</taxon>
        <taxon>Pseudomonadati</taxon>
        <taxon>Pseudomonadota</taxon>
        <taxon>Betaproteobacteria</taxon>
        <taxon>Neisseriales</taxon>
        <taxon>Chitinibacteraceae</taxon>
        <taxon>Chitiniphilus</taxon>
    </lineage>
</organism>
<feature type="domain" description="N-acetyltransferase" evidence="3">
    <location>
        <begin position="1"/>
        <end position="151"/>
    </location>
</feature>
<evidence type="ECO:0000256" key="2">
    <source>
        <dbReference type="ARBA" id="ARBA00023315"/>
    </source>
</evidence>
<protein>
    <submittedName>
        <fullName evidence="4">GNAT family N-acetyltransferase</fullName>
    </submittedName>
</protein>
<accession>A0ABY6DH93</accession>
<evidence type="ECO:0000313" key="5">
    <source>
        <dbReference type="Proteomes" id="UP001061302"/>
    </source>
</evidence>
<gene>
    <name evidence="4" type="ORF">N8I74_10310</name>
</gene>
<dbReference type="InterPro" id="IPR000182">
    <property type="entry name" value="GNAT_dom"/>
</dbReference>
<sequence length="153" mass="16605">MLIRPTTVADLPELFRLRAQTRENALGPEYLATLGITPATAAASLVNGDTRGWLCEVDGRIVGFASGDRTSGEMLVLAVLPDFEGRGIGRRLLNEVVAWLQVCDCPRIWLTANPDPSGRAYGFYRRCGWAPTGEASGNDEVLAYGVRQPRNAV</sequence>
<dbReference type="InterPro" id="IPR050832">
    <property type="entry name" value="Bact_Acetyltransf"/>
</dbReference>
<keyword evidence="1" id="KW-0808">Transferase</keyword>
<dbReference type="Pfam" id="PF00583">
    <property type="entry name" value="Acetyltransf_1"/>
    <property type="match status" value="1"/>
</dbReference>
<dbReference type="SUPFAM" id="SSF55729">
    <property type="entry name" value="Acyl-CoA N-acyltransferases (Nat)"/>
    <property type="match status" value="1"/>
</dbReference>
<dbReference type="EMBL" id="CP106753">
    <property type="protein sequence ID" value="UXY13714.1"/>
    <property type="molecule type" value="Genomic_DNA"/>
</dbReference>
<dbReference type="Proteomes" id="UP001061302">
    <property type="component" value="Chromosome"/>
</dbReference>
<keyword evidence="5" id="KW-1185">Reference proteome</keyword>
<evidence type="ECO:0000259" key="3">
    <source>
        <dbReference type="PROSITE" id="PS51186"/>
    </source>
</evidence>
<evidence type="ECO:0000256" key="1">
    <source>
        <dbReference type="ARBA" id="ARBA00022679"/>
    </source>
</evidence>
<dbReference type="PROSITE" id="PS51186">
    <property type="entry name" value="GNAT"/>
    <property type="match status" value="1"/>
</dbReference>
<name>A0ABY6DH93_9NEIS</name>
<reference evidence="4" key="1">
    <citation type="submission" date="2022-10" db="EMBL/GenBank/DDBJ databases">
        <title>Chitiniphilus purpureus sp. nov., a novel chitin-degrading bacterium isolated from crawfish pond sediment.</title>
        <authorList>
            <person name="Li K."/>
        </authorList>
    </citation>
    <scope>NUCLEOTIDE SEQUENCE</scope>
    <source>
        <strain evidence="4">CD1</strain>
    </source>
</reference>
<keyword evidence="2" id="KW-0012">Acyltransferase</keyword>
<dbReference type="RefSeq" id="WP_263122946.1">
    <property type="nucleotide sequence ID" value="NZ_CP106753.1"/>
</dbReference>
<proteinExistence type="predicted"/>
<dbReference type="PANTHER" id="PTHR43877">
    <property type="entry name" value="AMINOALKYLPHOSPHONATE N-ACETYLTRANSFERASE-RELATED-RELATED"/>
    <property type="match status" value="1"/>
</dbReference>
<dbReference type="CDD" id="cd04301">
    <property type="entry name" value="NAT_SF"/>
    <property type="match status" value="1"/>
</dbReference>